<accession>S6CAJ5</accession>
<dbReference type="InterPro" id="IPR017923">
    <property type="entry name" value="TFIIS_N"/>
</dbReference>
<evidence type="ECO:0000256" key="1">
    <source>
        <dbReference type="ARBA" id="ARBA00037992"/>
    </source>
</evidence>
<comment type="subcellular location">
    <subcellularLocation>
        <location evidence="2">Nucleus</location>
    </subcellularLocation>
</comment>
<gene>
    <name evidence="5" type="primary">BBOV_II003510</name>
</gene>
<feature type="compositionally biased region" description="Polar residues" evidence="3">
    <location>
        <begin position="41"/>
        <end position="50"/>
    </location>
</feature>
<dbReference type="Gene3D" id="1.20.930.10">
    <property type="entry name" value="Conserved domain common to transcription factors TFIIS, elongin A, CRSP70"/>
    <property type="match status" value="1"/>
</dbReference>
<dbReference type="PANTHER" id="PTHR46010:SF1">
    <property type="entry name" value="PROTEIN IWS1 HOMOLOG"/>
    <property type="match status" value="1"/>
</dbReference>
<dbReference type="VEuPathDB" id="PiroplasmaDB:BBOV_II003510"/>
<evidence type="ECO:0000256" key="3">
    <source>
        <dbReference type="SAM" id="MobiDB-lite"/>
    </source>
</evidence>
<keyword evidence="2" id="KW-0539">Nucleus</keyword>
<evidence type="ECO:0000259" key="4">
    <source>
        <dbReference type="PROSITE" id="PS51319"/>
    </source>
</evidence>
<dbReference type="InterPro" id="IPR035441">
    <property type="entry name" value="TFIIS/LEDGF_dom_sf"/>
</dbReference>
<evidence type="ECO:0000256" key="2">
    <source>
        <dbReference type="PROSITE-ProRule" id="PRU00649"/>
    </source>
</evidence>
<protein>
    <recommendedName>
        <fullName evidence="4">TFIIS N-terminal domain-containing protein</fullName>
    </recommendedName>
</protein>
<dbReference type="PANTHER" id="PTHR46010">
    <property type="entry name" value="PROTEIN IWS1 HOMOLOG"/>
    <property type="match status" value="1"/>
</dbReference>
<dbReference type="PROSITE" id="PS51319">
    <property type="entry name" value="TFIIS_N"/>
    <property type="match status" value="1"/>
</dbReference>
<feature type="compositionally biased region" description="Basic residues" evidence="3">
    <location>
        <begin position="109"/>
        <end position="123"/>
    </location>
</feature>
<name>S6CAJ5_BABBO</name>
<sequence>MDQSYDELSDLSDGIETQNEPTLQDSAPASPTLEFDDVEQTEQNHSIPSESDNENTEHTVETSGTPNEDVDSTAEGKNRLSKKAFIGKDEDYDTSAAHNTSDSSENIKVPKKTSLNKKNRSKKNHDIDGDFIPPTNAFDKNHLDADYDSDNDVSERKVQKKKNATAGKIYFDEVLKRVKERRKKTVQMTPEECQHYCRQLIDRMLKAASDDLAAVQQGKPGLAKLKMINDLSNFAKPAWRNWCITEGAAVAMAAWISPLPDGTLPNLTVRAKVLEIALLLPFQPSDLRDNDLGRQIVALWKHPDETDANRVLIRSIVQKWVRPMLGLASSYADIQQDYTINSKSNVLSMEGDVKERKMALKYAQHKAQMGSIIVNQERINSKLSQLFKGVDSKRKIPNRATKVSIDGTSSK</sequence>
<feature type="compositionally biased region" description="Polar residues" evidence="3">
    <location>
        <begin position="15"/>
        <end position="29"/>
    </location>
</feature>
<dbReference type="EMBL" id="AK442081">
    <property type="protein sequence ID" value="BAN65875.1"/>
    <property type="molecule type" value="mRNA"/>
</dbReference>
<feature type="region of interest" description="Disordered" evidence="3">
    <location>
        <begin position="1"/>
        <end position="138"/>
    </location>
</feature>
<comment type="similarity">
    <text evidence="1">Belongs to the IWS1 family.</text>
</comment>
<feature type="domain" description="TFIIS N-terminal" evidence="4">
    <location>
        <begin position="250"/>
        <end position="327"/>
    </location>
</feature>
<dbReference type="InterPro" id="IPR051037">
    <property type="entry name" value="RNAPII_TF_IWS1"/>
</dbReference>
<proteinExistence type="evidence at transcript level"/>
<feature type="compositionally biased region" description="Acidic residues" evidence="3">
    <location>
        <begin position="1"/>
        <end position="10"/>
    </location>
</feature>
<feature type="compositionally biased region" description="Polar residues" evidence="3">
    <location>
        <begin position="96"/>
        <end position="106"/>
    </location>
</feature>
<dbReference type="AlphaFoldDB" id="S6CAJ5"/>
<evidence type="ECO:0000313" key="5">
    <source>
        <dbReference type="EMBL" id="BAN65875.1"/>
    </source>
</evidence>
<dbReference type="GO" id="GO:0005634">
    <property type="term" value="C:nucleus"/>
    <property type="evidence" value="ECO:0007669"/>
    <property type="project" value="UniProtKB-SubCell"/>
</dbReference>
<dbReference type="GO" id="GO:0016973">
    <property type="term" value="P:poly(A)+ mRNA export from nucleus"/>
    <property type="evidence" value="ECO:0007669"/>
    <property type="project" value="TreeGrafter"/>
</dbReference>
<dbReference type="Pfam" id="PF08711">
    <property type="entry name" value="Med26"/>
    <property type="match status" value="1"/>
</dbReference>
<organism evidence="5">
    <name type="scientific">Babesia bovis</name>
    <dbReference type="NCBI Taxonomy" id="5865"/>
    <lineage>
        <taxon>Eukaryota</taxon>
        <taxon>Sar</taxon>
        <taxon>Alveolata</taxon>
        <taxon>Apicomplexa</taxon>
        <taxon>Aconoidasida</taxon>
        <taxon>Piroplasmida</taxon>
        <taxon>Babesiidae</taxon>
        <taxon>Babesia</taxon>
    </lineage>
</organism>
<reference evidence="5" key="1">
    <citation type="journal article" date="2014" name="BMC Genomics">
        <title>The Babesia bovis gene and promoter model: an update from full-length EST analysis.</title>
        <authorList>
            <person name="Yamagishi J."/>
            <person name="Wakaguri H."/>
            <person name="Yokoyama N."/>
            <person name="Yamashita R."/>
            <person name="Suzuki Y."/>
            <person name="Xuan X."/>
            <person name="Igarashi I."/>
        </authorList>
    </citation>
    <scope>NUCLEOTIDE SEQUENCE</scope>
    <source>
        <strain evidence="5">Texas</strain>
    </source>
</reference>